<name>A0A916X5W1_9SPHN</name>
<dbReference type="RefSeq" id="WP_188772788.1">
    <property type="nucleotide sequence ID" value="NZ_BMHK01000034.1"/>
</dbReference>
<accession>A0A916X5W1</accession>
<comment type="caution">
    <text evidence="1">The sequence shown here is derived from an EMBL/GenBank/DDBJ whole genome shotgun (WGS) entry which is preliminary data.</text>
</comment>
<reference evidence="1" key="2">
    <citation type="submission" date="2020-09" db="EMBL/GenBank/DDBJ databases">
        <authorList>
            <person name="Sun Q."/>
            <person name="Zhou Y."/>
        </authorList>
    </citation>
    <scope>NUCLEOTIDE SEQUENCE</scope>
    <source>
        <strain evidence="1">CGMCC 1.15095</strain>
    </source>
</reference>
<sequence>MKPPDTIIIEGRAYSWRVLVRARREQLDAWKAAQPRQPALFSLKQDCRPAAERSAAGRYLEPSLLAIMQEGEGR</sequence>
<protein>
    <submittedName>
        <fullName evidence="1">Uncharacterized protein</fullName>
    </submittedName>
</protein>
<gene>
    <name evidence="1" type="ORF">GCM10011494_34320</name>
</gene>
<evidence type="ECO:0000313" key="2">
    <source>
        <dbReference type="Proteomes" id="UP000608154"/>
    </source>
</evidence>
<organism evidence="1 2">
    <name type="scientific">Novosphingobium endophyticum</name>
    <dbReference type="NCBI Taxonomy" id="1955250"/>
    <lineage>
        <taxon>Bacteria</taxon>
        <taxon>Pseudomonadati</taxon>
        <taxon>Pseudomonadota</taxon>
        <taxon>Alphaproteobacteria</taxon>
        <taxon>Sphingomonadales</taxon>
        <taxon>Sphingomonadaceae</taxon>
        <taxon>Novosphingobium</taxon>
    </lineage>
</organism>
<dbReference type="EMBL" id="BMHK01000034">
    <property type="protein sequence ID" value="GGC12622.1"/>
    <property type="molecule type" value="Genomic_DNA"/>
</dbReference>
<keyword evidence="2" id="KW-1185">Reference proteome</keyword>
<evidence type="ECO:0000313" key="1">
    <source>
        <dbReference type="EMBL" id="GGC12622.1"/>
    </source>
</evidence>
<dbReference type="AlphaFoldDB" id="A0A916X5W1"/>
<reference evidence="1" key="1">
    <citation type="journal article" date="2014" name="Int. J. Syst. Evol. Microbiol.">
        <title>Complete genome sequence of Corynebacterium casei LMG S-19264T (=DSM 44701T), isolated from a smear-ripened cheese.</title>
        <authorList>
            <consortium name="US DOE Joint Genome Institute (JGI-PGF)"/>
            <person name="Walter F."/>
            <person name="Albersmeier A."/>
            <person name="Kalinowski J."/>
            <person name="Ruckert C."/>
        </authorList>
    </citation>
    <scope>NUCLEOTIDE SEQUENCE</scope>
    <source>
        <strain evidence="1">CGMCC 1.15095</strain>
    </source>
</reference>
<proteinExistence type="predicted"/>
<dbReference type="Proteomes" id="UP000608154">
    <property type="component" value="Unassembled WGS sequence"/>
</dbReference>